<keyword evidence="2" id="KW-1185">Reference proteome</keyword>
<reference evidence="1" key="2">
    <citation type="submission" date="2020-08" db="EMBL/GenBank/DDBJ databases">
        <title>Plant Genome Project.</title>
        <authorList>
            <person name="Zhang R.-G."/>
        </authorList>
    </citation>
    <scope>NUCLEOTIDE SEQUENCE</scope>
    <source>
        <strain evidence="1">Huo1</strain>
        <tissue evidence="1">Leaf</tissue>
    </source>
</reference>
<protein>
    <submittedName>
        <fullName evidence="1">Uncharacterized protein</fullName>
    </submittedName>
</protein>
<evidence type="ECO:0000313" key="2">
    <source>
        <dbReference type="Proteomes" id="UP000298416"/>
    </source>
</evidence>
<evidence type="ECO:0000313" key="1">
    <source>
        <dbReference type="EMBL" id="KAG6388725.1"/>
    </source>
</evidence>
<gene>
    <name evidence="1" type="ORF">SASPL_150157</name>
</gene>
<sequence length="172" mass="18587">MKVYAERTWGDKYIGEVKIPVKALFARRRAGKEASIDVDGTEDGKLNVLYSFGRMFTDEEPSSWIEALKAGFKVVFVVMVQDLAERGSDGGWRQRRLHWAAAVVFGQRQFALRAAKTARELAAAPAATASSSDSSCVVDEQKQLRAAASSLDDGGGAVLDGQRLFEGGSAVV</sequence>
<reference evidence="1" key="1">
    <citation type="submission" date="2018-01" db="EMBL/GenBank/DDBJ databases">
        <authorList>
            <person name="Mao J.F."/>
        </authorList>
    </citation>
    <scope>NUCLEOTIDE SEQUENCE</scope>
    <source>
        <strain evidence="1">Huo1</strain>
        <tissue evidence="1">Leaf</tissue>
    </source>
</reference>
<proteinExistence type="predicted"/>
<accession>A0A8X8W5I5</accession>
<dbReference type="EMBL" id="PNBA02000020">
    <property type="protein sequence ID" value="KAG6388725.1"/>
    <property type="molecule type" value="Genomic_DNA"/>
</dbReference>
<dbReference type="Proteomes" id="UP000298416">
    <property type="component" value="Unassembled WGS sequence"/>
</dbReference>
<dbReference type="AlphaFoldDB" id="A0A8X8W5I5"/>
<comment type="caution">
    <text evidence="1">The sequence shown here is derived from an EMBL/GenBank/DDBJ whole genome shotgun (WGS) entry which is preliminary data.</text>
</comment>
<name>A0A8X8W5I5_SALSN</name>
<organism evidence="1">
    <name type="scientific">Salvia splendens</name>
    <name type="common">Scarlet sage</name>
    <dbReference type="NCBI Taxonomy" id="180675"/>
    <lineage>
        <taxon>Eukaryota</taxon>
        <taxon>Viridiplantae</taxon>
        <taxon>Streptophyta</taxon>
        <taxon>Embryophyta</taxon>
        <taxon>Tracheophyta</taxon>
        <taxon>Spermatophyta</taxon>
        <taxon>Magnoliopsida</taxon>
        <taxon>eudicotyledons</taxon>
        <taxon>Gunneridae</taxon>
        <taxon>Pentapetalae</taxon>
        <taxon>asterids</taxon>
        <taxon>lamiids</taxon>
        <taxon>Lamiales</taxon>
        <taxon>Lamiaceae</taxon>
        <taxon>Nepetoideae</taxon>
        <taxon>Mentheae</taxon>
        <taxon>Salviinae</taxon>
        <taxon>Salvia</taxon>
        <taxon>Salvia subgen. Calosphace</taxon>
        <taxon>core Calosphace</taxon>
    </lineage>
</organism>